<gene>
    <name evidence="2" type="ORF">C7B43_18610</name>
</gene>
<organism evidence="2 3">
    <name type="scientific">Sulfobacillus benefaciens</name>
    <dbReference type="NCBI Taxonomy" id="453960"/>
    <lineage>
        <taxon>Bacteria</taxon>
        <taxon>Bacillati</taxon>
        <taxon>Bacillota</taxon>
        <taxon>Clostridia</taxon>
        <taxon>Eubacteriales</taxon>
        <taxon>Clostridiales Family XVII. Incertae Sedis</taxon>
        <taxon>Sulfobacillus</taxon>
    </lineage>
</organism>
<evidence type="ECO:0000313" key="2">
    <source>
        <dbReference type="EMBL" id="PSR24632.1"/>
    </source>
</evidence>
<dbReference type="InterPro" id="IPR041698">
    <property type="entry name" value="Methyltransf_25"/>
</dbReference>
<dbReference type="InterPro" id="IPR029063">
    <property type="entry name" value="SAM-dependent_MTases_sf"/>
</dbReference>
<name>A0A2T2WQX0_9FIRM</name>
<reference evidence="2 3" key="1">
    <citation type="journal article" date="2014" name="BMC Genomics">
        <title>Comparison of environmental and isolate Sulfobacillus genomes reveals diverse carbon, sulfur, nitrogen, and hydrogen metabolisms.</title>
        <authorList>
            <person name="Justice N.B."/>
            <person name="Norman A."/>
            <person name="Brown C.T."/>
            <person name="Singh A."/>
            <person name="Thomas B.C."/>
            <person name="Banfield J.F."/>
        </authorList>
    </citation>
    <scope>NUCLEOTIDE SEQUENCE [LARGE SCALE GENOMIC DNA]</scope>
    <source>
        <strain evidence="2">AMDSBA1</strain>
    </source>
</reference>
<dbReference type="PANTHER" id="PTHR43591">
    <property type="entry name" value="METHYLTRANSFERASE"/>
    <property type="match status" value="1"/>
</dbReference>
<dbReference type="PANTHER" id="PTHR43591:SF24">
    <property type="entry name" value="2-METHOXY-6-POLYPRENYL-1,4-BENZOQUINOL METHYLASE, MITOCHONDRIAL"/>
    <property type="match status" value="1"/>
</dbReference>
<evidence type="ECO:0000259" key="1">
    <source>
        <dbReference type="Pfam" id="PF13649"/>
    </source>
</evidence>
<dbReference type="Proteomes" id="UP000242699">
    <property type="component" value="Unassembled WGS sequence"/>
</dbReference>
<comment type="caution">
    <text evidence="2">The sequence shown here is derived from an EMBL/GenBank/DDBJ whole genome shotgun (WGS) entry which is preliminary data.</text>
</comment>
<feature type="domain" description="Methyltransferase" evidence="1">
    <location>
        <begin position="46"/>
        <end position="148"/>
    </location>
</feature>
<dbReference type="Gene3D" id="3.40.50.150">
    <property type="entry name" value="Vaccinia Virus protein VP39"/>
    <property type="match status" value="1"/>
</dbReference>
<dbReference type="EMBL" id="PXYT01000072">
    <property type="protein sequence ID" value="PSR24632.1"/>
    <property type="molecule type" value="Genomic_DNA"/>
</dbReference>
<sequence>MQDKWDDSEFVRKWDVTANEGNPSRSEHVSLIVSLLRHNSGSGERVLDIGIGSAQIEAEFFHEWSDVEFVGIDYSEAMLALVRSRLDALRISGSQCALIQADILDASTLNFADASYKNVLSVQTLHHLPFEKQRAIYRQVYRLLQPGGWFILADRVAIGQQELGGVHEVMWDWLEMRAPVKSGWSGHQFITRFDGKDEQPMRLEEQLTSLREAGFMAACIHLVLNRGVFVGVKAERRG</sequence>
<accession>A0A2T2WQX0</accession>
<dbReference type="CDD" id="cd02440">
    <property type="entry name" value="AdoMet_MTases"/>
    <property type="match status" value="1"/>
</dbReference>
<protein>
    <recommendedName>
        <fullName evidence="1">Methyltransferase domain-containing protein</fullName>
    </recommendedName>
</protein>
<evidence type="ECO:0000313" key="3">
    <source>
        <dbReference type="Proteomes" id="UP000242699"/>
    </source>
</evidence>
<dbReference type="GO" id="GO:0008168">
    <property type="term" value="F:methyltransferase activity"/>
    <property type="evidence" value="ECO:0007669"/>
    <property type="project" value="TreeGrafter"/>
</dbReference>
<dbReference type="AlphaFoldDB" id="A0A2T2WQX0"/>
<dbReference type="SUPFAM" id="SSF53335">
    <property type="entry name" value="S-adenosyl-L-methionine-dependent methyltransferases"/>
    <property type="match status" value="1"/>
</dbReference>
<dbReference type="Pfam" id="PF13649">
    <property type="entry name" value="Methyltransf_25"/>
    <property type="match status" value="1"/>
</dbReference>
<proteinExistence type="predicted"/>